<protein>
    <submittedName>
        <fullName evidence="2">Uncharacterized protein</fullName>
    </submittedName>
</protein>
<gene>
    <name evidence="2" type="ORF">Tco_0954176</name>
</gene>
<feature type="compositionally biased region" description="Basic residues" evidence="1">
    <location>
        <begin position="112"/>
        <end position="123"/>
    </location>
</feature>
<sequence length="139" mass="14982">MVSEPGWASGGVDGVPSVRPRFNDISGSRIVAIVEGEAHGGLGLRGGLLGLQTQSHIGRIIILKLTYKPGGLLLLSLICFRMEPQLGLYVRLGEILGLRFPTIGIRALSNPSRHRHRHHHQPSKKSMTSSSPAILPILS</sequence>
<dbReference type="EMBL" id="BQNB010015904">
    <property type="protein sequence ID" value="GJT45461.1"/>
    <property type="molecule type" value="Genomic_DNA"/>
</dbReference>
<comment type="caution">
    <text evidence="2">The sequence shown here is derived from an EMBL/GenBank/DDBJ whole genome shotgun (WGS) entry which is preliminary data.</text>
</comment>
<dbReference type="Proteomes" id="UP001151760">
    <property type="component" value="Unassembled WGS sequence"/>
</dbReference>
<proteinExistence type="predicted"/>
<reference evidence="2" key="2">
    <citation type="submission" date="2022-01" db="EMBL/GenBank/DDBJ databases">
        <authorList>
            <person name="Yamashiro T."/>
            <person name="Shiraishi A."/>
            <person name="Satake H."/>
            <person name="Nakayama K."/>
        </authorList>
    </citation>
    <scope>NUCLEOTIDE SEQUENCE</scope>
</reference>
<accession>A0ABQ5E1Z3</accession>
<reference evidence="2" key="1">
    <citation type="journal article" date="2022" name="Int. J. Mol. Sci.">
        <title>Draft Genome of Tanacetum Coccineum: Genomic Comparison of Closely Related Tanacetum-Family Plants.</title>
        <authorList>
            <person name="Yamashiro T."/>
            <person name="Shiraishi A."/>
            <person name="Nakayama K."/>
            <person name="Satake H."/>
        </authorList>
    </citation>
    <scope>NUCLEOTIDE SEQUENCE</scope>
</reference>
<evidence type="ECO:0000313" key="2">
    <source>
        <dbReference type="EMBL" id="GJT45461.1"/>
    </source>
</evidence>
<evidence type="ECO:0000313" key="3">
    <source>
        <dbReference type="Proteomes" id="UP001151760"/>
    </source>
</evidence>
<organism evidence="2 3">
    <name type="scientific">Tanacetum coccineum</name>
    <dbReference type="NCBI Taxonomy" id="301880"/>
    <lineage>
        <taxon>Eukaryota</taxon>
        <taxon>Viridiplantae</taxon>
        <taxon>Streptophyta</taxon>
        <taxon>Embryophyta</taxon>
        <taxon>Tracheophyta</taxon>
        <taxon>Spermatophyta</taxon>
        <taxon>Magnoliopsida</taxon>
        <taxon>eudicotyledons</taxon>
        <taxon>Gunneridae</taxon>
        <taxon>Pentapetalae</taxon>
        <taxon>asterids</taxon>
        <taxon>campanulids</taxon>
        <taxon>Asterales</taxon>
        <taxon>Asteraceae</taxon>
        <taxon>Asteroideae</taxon>
        <taxon>Anthemideae</taxon>
        <taxon>Anthemidinae</taxon>
        <taxon>Tanacetum</taxon>
    </lineage>
</organism>
<feature type="region of interest" description="Disordered" evidence="1">
    <location>
        <begin position="109"/>
        <end position="132"/>
    </location>
</feature>
<evidence type="ECO:0000256" key="1">
    <source>
        <dbReference type="SAM" id="MobiDB-lite"/>
    </source>
</evidence>
<keyword evidence="3" id="KW-1185">Reference proteome</keyword>
<name>A0ABQ5E1Z3_9ASTR</name>